<sequence>MLTAAQYGHEWLGTHVPVPPSGRALFPAGPFTRPGTRPRLHHQMLLRQNRPATSSAAGQSSSVRAGNHAEAARHALSPSISRHEYVVQWELNSLIYVLRRFGQASRVVVETLYSIHRGAEGTASESNTRHTLPSSAFSIDDSFRCNKFIYTGSEAIKFCAVCTSAGAFGSPLLCYTNWAFCRTTSSHSCRSFSAARGTGVHLILERVDRLLAFFAWALVCLKIALLVLHLRDSTVLRRHAMYGLGRHAPRTSSSLRSTMIGIPLIDTD</sequence>
<keyword evidence="2" id="KW-0472">Membrane</keyword>
<keyword evidence="2" id="KW-0812">Transmembrane</keyword>
<keyword evidence="2" id="KW-1133">Transmembrane helix</keyword>
<name>A0A5J4Z969_PORPP</name>
<evidence type="ECO:0000313" key="3">
    <source>
        <dbReference type="EMBL" id="KAA8499534.1"/>
    </source>
</evidence>
<protein>
    <submittedName>
        <fullName evidence="3">Uncharacterized protein</fullName>
    </submittedName>
</protein>
<feature type="transmembrane region" description="Helical" evidence="2">
    <location>
        <begin position="210"/>
        <end position="230"/>
    </location>
</feature>
<dbReference type="EMBL" id="VRMN01000001">
    <property type="protein sequence ID" value="KAA8499534.1"/>
    <property type="molecule type" value="Genomic_DNA"/>
</dbReference>
<feature type="compositionally biased region" description="Polar residues" evidence="1">
    <location>
        <begin position="50"/>
        <end position="64"/>
    </location>
</feature>
<dbReference type="AlphaFoldDB" id="A0A5J4Z969"/>
<keyword evidence="4" id="KW-1185">Reference proteome</keyword>
<evidence type="ECO:0000256" key="1">
    <source>
        <dbReference type="SAM" id="MobiDB-lite"/>
    </source>
</evidence>
<evidence type="ECO:0000313" key="4">
    <source>
        <dbReference type="Proteomes" id="UP000324585"/>
    </source>
</evidence>
<organism evidence="3 4">
    <name type="scientific">Porphyridium purpureum</name>
    <name type="common">Red alga</name>
    <name type="synonym">Porphyridium cruentum</name>
    <dbReference type="NCBI Taxonomy" id="35688"/>
    <lineage>
        <taxon>Eukaryota</taxon>
        <taxon>Rhodophyta</taxon>
        <taxon>Bangiophyceae</taxon>
        <taxon>Porphyridiales</taxon>
        <taxon>Porphyridiaceae</taxon>
        <taxon>Porphyridium</taxon>
    </lineage>
</organism>
<accession>A0A5J4Z969</accession>
<proteinExistence type="predicted"/>
<evidence type="ECO:0000256" key="2">
    <source>
        <dbReference type="SAM" id="Phobius"/>
    </source>
</evidence>
<comment type="caution">
    <text evidence="3">The sequence shown here is derived from an EMBL/GenBank/DDBJ whole genome shotgun (WGS) entry which is preliminary data.</text>
</comment>
<feature type="region of interest" description="Disordered" evidence="1">
    <location>
        <begin position="49"/>
        <end position="69"/>
    </location>
</feature>
<reference evidence="4" key="1">
    <citation type="journal article" date="2019" name="Nat. Commun.">
        <title>Expansion of phycobilisome linker gene families in mesophilic red algae.</title>
        <authorList>
            <person name="Lee J."/>
            <person name="Kim D."/>
            <person name="Bhattacharya D."/>
            <person name="Yoon H.S."/>
        </authorList>
    </citation>
    <scope>NUCLEOTIDE SEQUENCE [LARGE SCALE GENOMIC DNA]</scope>
    <source>
        <strain evidence="4">CCMP 1328</strain>
    </source>
</reference>
<dbReference type="Proteomes" id="UP000324585">
    <property type="component" value="Unassembled WGS sequence"/>
</dbReference>
<gene>
    <name evidence="3" type="ORF">FVE85_7119</name>
</gene>